<dbReference type="PANTHER" id="PTHR11730">
    <property type="entry name" value="AMMONIUM TRANSPORTER"/>
    <property type="match status" value="1"/>
</dbReference>
<feature type="domain" description="Ammonium transporter AmtB-like" evidence="8">
    <location>
        <begin position="34"/>
        <end position="263"/>
    </location>
</feature>
<dbReference type="GO" id="GO:0005886">
    <property type="term" value="C:plasma membrane"/>
    <property type="evidence" value="ECO:0007669"/>
    <property type="project" value="InterPro"/>
</dbReference>
<evidence type="ECO:0000256" key="1">
    <source>
        <dbReference type="ARBA" id="ARBA00004141"/>
    </source>
</evidence>
<dbReference type="Proteomes" id="UP000694420">
    <property type="component" value="Unplaced"/>
</dbReference>
<feature type="transmembrane region" description="Helical" evidence="7">
    <location>
        <begin position="183"/>
        <end position="208"/>
    </location>
</feature>
<dbReference type="InterPro" id="IPR024041">
    <property type="entry name" value="NH4_transpt_AmtB-like_dom"/>
</dbReference>
<dbReference type="Pfam" id="PF00909">
    <property type="entry name" value="Ammonium_transp"/>
    <property type="match status" value="1"/>
</dbReference>
<keyword evidence="4 7" id="KW-1133">Transmembrane helix</keyword>
<feature type="transmembrane region" description="Helical" evidence="7">
    <location>
        <begin position="21"/>
        <end position="44"/>
    </location>
</feature>
<dbReference type="AlphaFoldDB" id="A0A8C6ZIB1"/>
<evidence type="ECO:0000256" key="6">
    <source>
        <dbReference type="SAM" id="MobiDB-lite"/>
    </source>
</evidence>
<evidence type="ECO:0000313" key="10">
    <source>
        <dbReference type="Proteomes" id="UP000694420"/>
    </source>
</evidence>
<evidence type="ECO:0000256" key="5">
    <source>
        <dbReference type="ARBA" id="ARBA00023136"/>
    </source>
</evidence>
<accession>A0A8C6ZIB1</accession>
<evidence type="ECO:0000259" key="8">
    <source>
        <dbReference type="Pfam" id="PF00909"/>
    </source>
</evidence>
<evidence type="ECO:0000313" key="9">
    <source>
        <dbReference type="Ensembl" id="ENSNPEP00000012632.1"/>
    </source>
</evidence>
<dbReference type="Gene3D" id="1.10.3430.10">
    <property type="entry name" value="Ammonium transporter AmtB like domains"/>
    <property type="match status" value="1"/>
</dbReference>
<dbReference type="InterPro" id="IPR002229">
    <property type="entry name" value="RhesusRHD"/>
</dbReference>
<evidence type="ECO:0000256" key="2">
    <source>
        <dbReference type="ARBA" id="ARBA00011036"/>
    </source>
</evidence>
<evidence type="ECO:0000256" key="4">
    <source>
        <dbReference type="ARBA" id="ARBA00022989"/>
    </source>
</evidence>
<feature type="transmembrane region" description="Helical" evidence="7">
    <location>
        <begin position="228"/>
        <end position="246"/>
    </location>
</feature>
<reference evidence="9" key="2">
    <citation type="submission" date="2025-09" db="UniProtKB">
        <authorList>
            <consortium name="Ensembl"/>
        </authorList>
    </citation>
    <scope>IDENTIFICATION</scope>
</reference>
<dbReference type="GO" id="GO:0008519">
    <property type="term" value="F:ammonium channel activity"/>
    <property type="evidence" value="ECO:0007669"/>
    <property type="project" value="InterPro"/>
</dbReference>
<protein>
    <recommendedName>
        <fullName evidence="8">Ammonium transporter AmtB-like domain-containing protein</fullName>
    </recommendedName>
</protein>
<feature type="region of interest" description="Disordered" evidence="6">
    <location>
        <begin position="326"/>
        <end position="372"/>
    </location>
</feature>
<dbReference type="InterPro" id="IPR029020">
    <property type="entry name" value="Ammonium/urea_transptr"/>
</dbReference>
<evidence type="ECO:0000256" key="3">
    <source>
        <dbReference type="ARBA" id="ARBA00022692"/>
    </source>
</evidence>
<keyword evidence="5 7" id="KW-0472">Membrane</keyword>
<feature type="transmembrane region" description="Helical" evidence="7">
    <location>
        <begin position="138"/>
        <end position="171"/>
    </location>
</feature>
<comment type="subcellular location">
    <subcellularLocation>
        <location evidence="1">Membrane</location>
        <topology evidence="1">Multi-pass membrane protein</topology>
    </subcellularLocation>
</comment>
<dbReference type="PRINTS" id="PR00342">
    <property type="entry name" value="RHESUSRHD"/>
</dbReference>
<evidence type="ECO:0000256" key="7">
    <source>
        <dbReference type="SAM" id="Phobius"/>
    </source>
</evidence>
<feature type="compositionally biased region" description="Low complexity" evidence="6">
    <location>
        <begin position="327"/>
        <end position="347"/>
    </location>
</feature>
<organism evidence="9 10">
    <name type="scientific">Nothoprocta perdicaria</name>
    <name type="common">Chilean tinamou</name>
    <name type="synonym">Crypturus perdicarius</name>
    <dbReference type="NCBI Taxonomy" id="30464"/>
    <lineage>
        <taxon>Eukaryota</taxon>
        <taxon>Metazoa</taxon>
        <taxon>Chordata</taxon>
        <taxon>Craniata</taxon>
        <taxon>Vertebrata</taxon>
        <taxon>Euteleostomi</taxon>
        <taxon>Archelosauria</taxon>
        <taxon>Archosauria</taxon>
        <taxon>Dinosauria</taxon>
        <taxon>Saurischia</taxon>
        <taxon>Theropoda</taxon>
        <taxon>Coelurosauria</taxon>
        <taxon>Aves</taxon>
        <taxon>Palaeognathae</taxon>
        <taxon>Tinamiformes</taxon>
        <taxon>Tinamidae</taxon>
        <taxon>Nothoprocta</taxon>
    </lineage>
</organism>
<comment type="similarity">
    <text evidence="2">Belongs to the ammonium transporter (TC 2.A.49) family. Rh subfamily.</text>
</comment>
<keyword evidence="3 7" id="KW-0812">Transmembrane</keyword>
<dbReference type="SUPFAM" id="SSF111352">
    <property type="entry name" value="Ammonium transporter"/>
    <property type="match status" value="1"/>
</dbReference>
<dbReference type="PANTHER" id="PTHR11730:SF48">
    <property type="entry name" value="AMMONIUM TRANSPORTER AMTB-LIKE DOMAIN-CONTAINING PROTEIN"/>
    <property type="match status" value="1"/>
</dbReference>
<proteinExistence type="inferred from homology"/>
<keyword evidence="10" id="KW-1185">Reference proteome</keyword>
<sequence>MRSALRAGEKLWNTQVATLRCRLPTFLGLFQGALLLFFSLLVTYDEPADGAPQAAGAEPGTKELAGLFPLFRDVQAMLAVALGLLLAFLPRYGLGALAFTFLLLNVSAQWALLLRGLLYHRAGGRVRLGLRSLLEAEFAATAVLISAGAVLGSTSPLQLLLAALCEVPVYLASEWAILRGLGALDVGGTVTIHVFACYFGLAMSWALLRGSGARDAAAPTRHSDTLSLVGMLALWVLWPSFVAAACEPGAAQRRAALHTVLAARPIAGGPMEATHGPRARGAAGAAAGAAAAPFAAGAQSGRGAGRHAQPVAATSCPAALSLQLQRASGGTSGAAAGPGTAAAGCSAPPSPPRWGQHAGDTQRPRPPPREQP</sequence>
<reference evidence="9" key="1">
    <citation type="submission" date="2025-08" db="UniProtKB">
        <authorList>
            <consortium name="Ensembl"/>
        </authorList>
    </citation>
    <scope>IDENTIFICATION</scope>
</reference>
<feature type="transmembrane region" description="Helical" evidence="7">
    <location>
        <begin position="96"/>
        <end position="118"/>
    </location>
</feature>
<feature type="compositionally biased region" description="Basic and acidic residues" evidence="6">
    <location>
        <begin position="360"/>
        <end position="372"/>
    </location>
</feature>
<dbReference type="GO" id="GO:0097272">
    <property type="term" value="P:ammonium homeostasis"/>
    <property type="evidence" value="ECO:0007669"/>
    <property type="project" value="TreeGrafter"/>
</dbReference>
<dbReference type="Ensembl" id="ENSNPET00000012945.1">
    <property type="protein sequence ID" value="ENSNPEP00000012632.1"/>
    <property type="gene ID" value="ENSNPEG00000009432.1"/>
</dbReference>
<name>A0A8C6ZIB1_NOTPE</name>